<protein>
    <recommendedName>
        <fullName evidence="2">DUF676 domain-containing protein</fullName>
    </recommendedName>
</protein>
<dbReference type="Proteomes" id="UP001244341">
    <property type="component" value="Chromosome 9b"/>
</dbReference>
<evidence type="ECO:0000313" key="3">
    <source>
        <dbReference type="EMBL" id="WIA18520.1"/>
    </source>
</evidence>
<proteinExistence type="predicted"/>
<evidence type="ECO:0000256" key="1">
    <source>
        <dbReference type="SAM" id="MobiDB-lite"/>
    </source>
</evidence>
<keyword evidence="4" id="KW-1185">Reference proteome</keyword>
<dbReference type="InterPro" id="IPR044294">
    <property type="entry name" value="Lipase-like"/>
</dbReference>
<sequence>MQQALQAADTCGRCLIHVSSVNTGARTYDGIDMCGTRLAAEITQLAAAHPSLCSISLLGHSMGGLIARYALGLLADPKTRKVAGLNPSHFISIATPHLGCCSDHPEEVAWQDRPWMHWLSAAVRAGHLGGAVAAAPAAAAAAATPVAGDTGNADDSKTSSSSSSGSSSSSKHRATYSSAGGDHLIPWASSSLLFPRQLPSWPGQLPAPALWARQPAIVQWPQPAAAAAAGGEAVAEQESVGPWSHFHVVWPRLCLGSSHCNIQYNGPLNFVGRAVVAHVVASLVTAADRQPIGWGEGVRGARAGLRALVDPEVPCTIAAECVEGKE</sequence>
<reference evidence="3 4" key="1">
    <citation type="submission" date="2023-05" db="EMBL/GenBank/DDBJ databases">
        <title>A 100% complete, gapless, phased diploid assembly of the Scenedesmus obliquus UTEX 3031 genome.</title>
        <authorList>
            <person name="Biondi T.C."/>
            <person name="Hanschen E.R."/>
            <person name="Kwon T."/>
            <person name="Eng W."/>
            <person name="Kruse C.P.S."/>
            <person name="Koehler S.I."/>
            <person name="Kunde Y."/>
            <person name="Gleasner C.D."/>
            <person name="You Mak K.T."/>
            <person name="Polle J."/>
            <person name="Hovde B.T."/>
            <person name="Starkenburg S.R."/>
        </authorList>
    </citation>
    <scope>NUCLEOTIDE SEQUENCE [LARGE SCALE GENOMIC DNA]</scope>
    <source>
        <strain evidence="3 4">DOE0152z</strain>
    </source>
</reference>
<name>A0ABY8UAV6_TETOB</name>
<evidence type="ECO:0000259" key="2">
    <source>
        <dbReference type="Pfam" id="PF05057"/>
    </source>
</evidence>
<feature type="region of interest" description="Disordered" evidence="1">
    <location>
        <begin position="146"/>
        <end position="177"/>
    </location>
</feature>
<dbReference type="InterPro" id="IPR029058">
    <property type="entry name" value="AB_hydrolase_fold"/>
</dbReference>
<feature type="domain" description="DUF676" evidence="2">
    <location>
        <begin position="3"/>
        <end position="129"/>
    </location>
</feature>
<gene>
    <name evidence="3" type="ORF">OEZ85_009970</name>
</gene>
<dbReference type="Pfam" id="PF05057">
    <property type="entry name" value="DUF676"/>
    <property type="match status" value="1"/>
</dbReference>
<dbReference type="PANTHER" id="PTHR12482">
    <property type="entry name" value="LIPASE ROG1-RELATED-RELATED"/>
    <property type="match status" value="1"/>
</dbReference>
<dbReference type="InterPro" id="IPR007751">
    <property type="entry name" value="DUF676_lipase-like"/>
</dbReference>
<dbReference type="EMBL" id="CP126216">
    <property type="protein sequence ID" value="WIA18520.1"/>
    <property type="molecule type" value="Genomic_DNA"/>
</dbReference>
<feature type="compositionally biased region" description="Low complexity" evidence="1">
    <location>
        <begin position="159"/>
        <end position="169"/>
    </location>
</feature>
<dbReference type="PANTHER" id="PTHR12482:SF11">
    <property type="entry name" value="LIPASE YOR059C ISOFORM X1"/>
    <property type="match status" value="1"/>
</dbReference>
<organism evidence="3 4">
    <name type="scientific">Tetradesmus obliquus</name>
    <name type="common">Green alga</name>
    <name type="synonym">Acutodesmus obliquus</name>
    <dbReference type="NCBI Taxonomy" id="3088"/>
    <lineage>
        <taxon>Eukaryota</taxon>
        <taxon>Viridiplantae</taxon>
        <taxon>Chlorophyta</taxon>
        <taxon>core chlorophytes</taxon>
        <taxon>Chlorophyceae</taxon>
        <taxon>CS clade</taxon>
        <taxon>Sphaeropleales</taxon>
        <taxon>Scenedesmaceae</taxon>
        <taxon>Tetradesmus</taxon>
    </lineage>
</organism>
<evidence type="ECO:0000313" key="4">
    <source>
        <dbReference type="Proteomes" id="UP001244341"/>
    </source>
</evidence>
<dbReference type="SUPFAM" id="SSF53474">
    <property type="entry name" value="alpha/beta-Hydrolases"/>
    <property type="match status" value="1"/>
</dbReference>
<dbReference type="Gene3D" id="3.40.50.1820">
    <property type="entry name" value="alpha/beta hydrolase"/>
    <property type="match status" value="1"/>
</dbReference>
<accession>A0ABY8UAV6</accession>